<dbReference type="InterPro" id="IPR012440">
    <property type="entry name" value="DUF1641"/>
</dbReference>
<evidence type="ECO:0000256" key="1">
    <source>
        <dbReference type="SAM" id="MobiDB-lite"/>
    </source>
</evidence>
<dbReference type="Pfam" id="PF07849">
    <property type="entry name" value="DUF1641"/>
    <property type="match status" value="1"/>
</dbReference>
<dbReference type="Proteomes" id="UP000216308">
    <property type="component" value="Unassembled WGS sequence"/>
</dbReference>
<accession>A0A256IB51</accession>
<feature type="region of interest" description="Disordered" evidence="1">
    <location>
        <begin position="1"/>
        <end position="21"/>
    </location>
</feature>
<feature type="compositionally biased region" description="Acidic residues" evidence="1">
    <location>
        <begin position="1"/>
        <end position="10"/>
    </location>
</feature>
<dbReference type="AlphaFoldDB" id="A0A256IB51"/>
<sequence length="224" mass="23013">MSGEDAEEASDAGRADDVGREDLDRDDLEALVAENPEAVAAFLDRLDAVNELLDVLALGEAALTDEMVVELADTASTLAESADGLATAETVELATTVGDNGDELREAMETLIELQRSGTLDELAELGQVGSLATAALDDGMVRSLAGTGAALGEVADAAADEEVREGTKTLLAGLGAAQRSEPSKVGAVGLARGLRDPEIQYGLGYVLALSKAIGRSRSPENES</sequence>
<evidence type="ECO:0008006" key="4">
    <source>
        <dbReference type="Google" id="ProtNLM"/>
    </source>
</evidence>
<dbReference type="OrthoDB" id="56850at2157"/>
<comment type="caution">
    <text evidence="2">The sequence shown here is derived from an EMBL/GenBank/DDBJ whole genome shotgun (WGS) entry which is preliminary data.</text>
</comment>
<dbReference type="PANTHER" id="PTHR38433:SF1">
    <property type="entry name" value="DUF1641 DOMAIN-CONTAINING PROTEIN"/>
    <property type="match status" value="1"/>
</dbReference>
<proteinExistence type="predicted"/>
<name>A0A256IB51_9EURY</name>
<keyword evidence="3" id="KW-1185">Reference proteome</keyword>
<dbReference type="RefSeq" id="WP_094534607.1">
    <property type="nucleotide sequence ID" value="NZ_NHPJ01000136.1"/>
</dbReference>
<organism evidence="2 3">
    <name type="scientific">Halorubrum halodurans</name>
    <dbReference type="NCBI Taxonomy" id="1383851"/>
    <lineage>
        <taxon>Archaea</taxon>
        <taxon>Methanobacteriati</taxon>
        <taxon>Methanobacteriota</taxon>
        <taxon>Stenosarchaea group</taxon>
        <taxon>Halobacteria</taxon>
        <taxon>Halobacteriales</taxon>
        <taxon>Haloferacaceae</taxon>
        <taxon>Halorubrum</taxon>
    </lineage>
</organism>
<dbReference type="PANTHER" id="PTHR38433">
    <property type="match status" value="1"/>
</dbReference>
<feature type="compositionally biased region" description="Basic and acidic residues" evidence="1">
    <location>
        <begin position="11"/>
        <end position="21"/>
    </location>
</feature>
<protein>
    <recommendedName>
        <fullName evidence="4">DUF1641 domain-containing protein</fullName>
    </recommendedName>
</protein>
<dbReference type="EMBL" id="NHPJ01000136">
    <property type="protein sequence ID" value="OYR53770.1"/>
    <property type="molecule type" value="Genomic_DNA"/>
</dbReference>
<reference evidence="2 3" key="1">
    <citation type="journal article" date="2014" name="Front. Microbiol.">
        <title>Population and genomic analysis of the genus Halorubrum.</title>
        <authorList>
            <person name="Fullmer M.S."/>
            <person name="Soucy S.M."/>
            <person name="Swithers K.S."/>
            <person name="Makkay A.M."/>
            <person name="Wheeler R."/>
            <person name="Ventosa A."/>
            <person name="Gogarten J.P."/>
            <person name="Papke R.T."/>
        </authorList>
    </citation>
    <scope>NUCLEOTIDE SEQUENCE [LARGE SCALE GENOMIC DNA]</scope>
    <source>
        <strain evidence="2 3">Cb34</strain>
    </source>
</reference>
<evidence type="ECO:0000313" key="2">
    <source>
        <dbReference type="EMBL" id="OYR53770.1"/>
    </source>
</evidence>
<evidence type="ECO:0000313" key="3">
    <source>
        <dbReference type="Proteomes" id="UP000216308"/>
    </source>
</evidence>
<gene>
    <name evidence="2" type="ORF">DJ70_15565</name>
</gene>